<dbReference type="Proteomes" id="UP000190797">
    <property type="component" value="Chromosome"/>
</dbReference>
<name>A0A1V0AL49_9ACTN</name>
<dbReference type="STRING" id="1909395.BKM31_32255"/>
<dbReference type="KEGG" id="noa:BKM31_32255"/>
<dbReference type="PANTHER" id="PTHR34613:SF1">
    <property type="entry name" value="SLL6017 PROTEIN"/>
    <property type="match status" value="1"/>
</dbReference>
<gene>
    <name evidence="1" type="ORF">BKM31_32255</name>
</gene>
<dbReference type="AlphaFoldDB" id="A0A1V0AL49"/>
<organism evidence="1 2">
    <name type="scientific">[Actinomadura] parvosata subsp. kistnae</name>
    <dbReference type="NCBI Taxonomy" id="1909395"/>
    <lineage>
        <taxon>Bacteria</taxon>
        <taxon>Bacillati</taxon>
        <taxon>Actinomycetota</taxon>
        <taxon>Actinomycetes</taxon>
        <taxon>Streptosporangiales</taxon>
        <taxon>Streptosporangiaceae</taxon>
        <taxon>Nonomuraea</taxon>
    </lineage>
</organism>
<sequence length="258" mass="28330">MQQEERTFNTRISDDIEADLVFTLGPAQCPQHVIIVEIQQGRGKSVVQLARYAAAAWLLLRCDVTVLVVCPNQPDADHYGQPIDSGLTGYRFQARTVGPDDIPAIIDPQEATADLPLAVLSVMAQGRDCKVLKAFTEALSSRPDGDATKYYEYAYSMSGPEVRKLLEEIMASTTWPVYSPFAREHFGRGVKEGTAKGKAQEAAEAVLLVLDARGVAISEATQICITTCTDVDQLHTWLIRAATAHSPEDLFNYPDDQE</sequence>
<accession>A0A1V0AL49</accession>
<dbReference type="PANTHER" id="PTHR34613">
    <property type="entry name" value="SLL0800 PROTEIN"/>
    <property type="match status" value="1"/>
</dbReference>
<evidence type="ECO:0000313" key="2">
    <source>
        <dbReference type="Proteomes" id="UP000190797"/>
    </source>
</evidence>
<protein>
    <submittedName>
        <fullName evidence="1">Uncharacterized protein</fullName>
    </submittedName>
</protein>
<proteinExistence type="predicted"/>
<evidence type="ECO:0000313" key="1">
    <source>
        <dbReference type="EMBL" id="AQZ70822.1"/>
    </source>
</evidence>
<reference evidence="2" key="1">
    <citation type="journal article" date="2017" name="Med. Chem. Commun.">
        <title>Nonomuraea sp. ATCC 55076 harbours the largest actinomycete chromosome to date and the kistamicin biosynthetic gene cluster.</title>
        <authorList>
            <person name="Nazari B."/>
            <person name="Forneris C.C."/>
            <person name="Gibson M.I."/>
            <person name="Moon K."/>
            <person name="Schramma K.R."/>
            <person name="Seyedsayamdost M.R."/>
        </authorList>
    </citation>
    <scope>NUCLEOTIDE SEQUENCE [LARGE SCALE GENOMIC DNA]</scope>
    <source>
        <strain evidence="2">ATCC 55076</strain>
    </source>
</reference>
<keyword evidence="2" id="KW-1185">Reference proteome</keyword>
<dbReference type="EMBL" id="CP017717">
    <property type="protein sequence ID" value="AQZ70822.1"/>
    <property type="molecule type" value="Genomic_DNA"/>
</dbReference>